<evidence type="ECO:0000256" key="6">
    <source>
        <dbReference type="RuleBase" id="RU361197"/>
    </source>
</evidence>
<keyword evidence="3 6" id="KW-0378">Hydrolase</keyword>
<dbReference type="PANTHER" id="PTHR11280">
    <property type="entry name" value="GLUCOSAMINE-6-PHOSPHATE ISOMERASE"/>
    <property type="match status" value="1"/>
</dbReference>
<dbReference type="GO" id="GO:0016853">
    <property type="term" value="F:isomerase activity"/>
    <property type="evidence" value="ECO:0007669"/>
    <property type="project" value="UniProtKB-KW"/>
</dbReference>
<comment type="similarity">
    <text evidence="2 6">Belongs to the glucosamine/galactosamine-6-phosphate isomerase family.</text>
</comment>
<dbReference type="InterPro" id="IPR037171">
    <property type="entry name" value="NagB/RpiA_transferase-like"/>
</dbReference>
<dbReference type="Pfam" id="PF01182">
    <property type="entry name" value="Glucosamine_iso"/>
    <property type="match status" value="1"/>
</dbReference>
<protein>
    <recommendedName>
        <fullName evidence="6">Glucosamine-6-phosphate isomerase</fullName>
        <ecNumber evidence="6">3.5.99.6</ecNumber>
    </recommendedName>
    <alternativeName>
        <fullName evidence="6">Glucosamine-6-phosphate isomerase</fullName>
    </alternativeName>
</protein>
<comment type="catalytic activity">
    <reaction evidence="1 6">
        <text>alpha-D-glucosamine 6-phosphate + H2O = beta-D-fructose 6-phosphate + NH4(+)</text>
        <dbReference type="Rhea" id="RHEA:12172"/>
        <dbReference type="ChEBI" id="CHEBI:15377"/>
        <dbReference type="ChEBI" id="CHEBI:28938"/>
        <dbReference type="ChEBI" id="CHEBI:57634"/>
        <dbReference type="ChEBI" id="CHEBI:75989"/>
        <dbReference type="EC" id="3.5.99.6"/>
    </reaction>
</comment>
<comment type="function">
    <text evidence="5">Catalyzes the reversible conversion of alpha-D-glucosamine 6-phosphate (GlcN-6P) into beta-D-fructose 6-phosphate (Fru-6P) and ammonium ion, a regulatory reaction step in de novo uridine diphosphate-N-acetyl-alpha-D-glucosamine (UDP-GlcNAc) biosynthesis via hexosamine pathway.</text>
</comment>
<dbReference type="InterPro" id="IPR006148">
    <property type="entry name" value="Glc/Gal-6P_isomerase"/>
</dbReference>
<accession>A0A4P9Y7J7</accession>
<dbReference type="GO" id="GO:0006046">
    <property type="term" value="P:N-acetylglucosamine catabolic process"/>
    <property type="evidence" value="ECO:0007669"/>
    <property type="project" value="TreeGrafter"/>
</dbReference>
<organism evidence="9 10">
    <name type="scientific">Piptocephalis cylindrospora</name>
    <dbReference type="NCBI Taxonomy" id="1907219"/>
    <lineage>
        <taxon>Eukaryota</taxon>
        <taxon>Fungi</taxon>
        <taxon>Fungi incertae sedis</taxon>
        <taxon>Zoopagomycota</taxon>
        <taxon>Zoopagomycotina</taxon>
        <taxon>Zoopagomycetes</taxon>
        <taxon>Zoopagales</taxon>
        <taxon>Piptocephalidaceae</taxon>
        <taxon>Piptocephalis</taxon>
    </lineage>
</organism>
<dbReference type="CDD" id="cd01399">
    <property type="entry name" value="GlcN6P_deaminase"/>
    <property type="match status" value="1"/>
</dbReference>
<dbReference type="PANTHER" id="PTHR11280:SF5">
    <property type="entry name" value="GLUCOSAMINE-6-PHOSPHATE ISOMERASE"/>
    <property type="match status" value="1"/>
</dbReference>
<dbReference type="InterPro" id="IPR018321">
    <property type="entry name" value="Glucosamine6P_isomerase_CS"/>
</dbReference>
<evidence type="ECO:0000313" key="9">
    <source>
        <dbReference type="EMBL" id="RKP15117.1"/>
    </source>
</evidence>
<evidence type="ECO:0000256" key="3">
    <source>
        <dbReference type="ARBA" id="ARBA00022801"/>
    </source>
</evidence>
<evidence type="ECO:0000256" key="7">
    <source>
        <dbReference type="SAM" id="Coils"/>
    </source>
</evidence>
<dbReference type="OrthoDB" id="7663298at2759"/>
<gene>
    <name evidence="9" type="ORF">BJ684DRAFT_18532</name>
</gene>
<dbReference type="AlphaFoldDB" id="A0A4P9Y7J7"/>
<dbReference type="Proteomes" id="UP000267251">
    <property type="component" value="Unassembled WGS sequence"/>
</dbReference>
<dbReference type="InterPro" id="IPR004547">
    <property type="entry name" value="Glucosamine6P_isomerase"/>
</dbReference>
<dbReference type="EC" id="3.5.99.6" evidence="6"/>
<dbReference type="FunFam" id="3.40.50.1360:FF:000002">
    <property type="entry name" value="Glucosamine-6-phosphate deaminase"/>
    <property type="match status" value="1"/>
</dbReference>
<reference evidence="10" key="1">
    <citation type="journal article" date="2018" name="Nat. Microbiol.">
        <title>Leveraging single-cell genomics to expand the fungal tree of life.</title>
        <authorList>
            <person name="Ahrendt S.R."/>
            <person name="Quandt C.A."/>
            <person name="Ciobanu D."/>
            <person name="Clum A."/>
            <person name="Salamov A."/>
            <person name="Andreopoulos B."/>
            <person name="Cheng J.F."/>
            <person name="Woyke T."/>
            <person name="Pelin A."/>
            <person name="Henrissat B."/>
            <person name="Reynolds N.K."/>
            <person name="Benny G.L."/>
            <person name="Smith M.E."/>
            <person name="James T.Y."/>
            <person name="Grigoriev I.V."/>
        </authorList>
    </citation>
    <scope>NUCLEOTIDE SEQUENCE [LARGE SCALE GENOMIC DNA]</scope>
</reference>
<evidence type="ECO:0000313" key="10">
    <source>
        <dbReference type="Proteomes" id="UP000267251"/>
    </source>
</evidence>
<keyword evidence="9" id="KW-0413">Isomerase</keyword>
<evidence type="ECO:0000256" key="2">
    <source>
        <dbReference type="ARBA" id="ARBA00005526"/>
    </source>
</evidence>
<dbReference type="HAMAP" id="MF_01241">
    <property type="entry name" value="GlcN6P_deamin"/>
    <property type="match status" value="1"/>
</dbReference>
<sequence>MRLIIRDDYDKVSAFVADYVIKRIQEFGPGPEKRFVLGLPTGSSPVGVYHLLVKAHQEGKISFAYITTFNMDEYVGIPRDHSESYHTFMWKNLFQHVDIDPQYVHILDGNAQDLETECEEYERRIQAAGGIDLFLGGIGPDGHIAFNEPGSSLASRTRVKTLAYDTILANARFFDRDITKVPSLALTVGVATVMEAREVLVIISGAHKAIALAKCIEEGVNHMWTVSALQQHPKGMIVCDEDSTLELRVKTVRYFKSIEKVHEKIVGKENLELSGAIHKMPHHDFTSQA</sequence>
<dbReference type="SUPFAM" id="SSF100950">
    <property type="entry name" value="NagB/RpiA/CoA transferase-like"/>
    <property type="match status" value="1"/>
</dbReference>
<proteinExistence type="inferred from homology"/>
<dbReference type="PROSITE" id="PS01161">
    <property type="entry name" value="GLC_GALNAC_ISOMERASE"/>
    <property type="match status" value="1"/>
</dbReference>
<evidence type="ECO:0000256" key="5">
    <source>
        <dbReference type="ARBA" id="ARBA00049961"/>
    </source>
</evidence>
<evidence type="ECO:0000259" key="8">
    <source>
        <dbReference type="Pfam" id="PF01182"/>
    </source>
</evidence>
<dbReference type="NCBIfam" id="TIGR00502">
    <property type="entry name" value="nagB"/>
    <property type="match status" value="1"/>
</dbReference>
<dbReference type="GO" id="GO:0006043">
    <property type="term" value="P:glucosamine catabolic process"/>
    <property type="evidence" value="ECO:0007669"/>
    <property type="project" value="TreeGrafter"/>
</dbReference>
<dbReference type="EMBL" id="KZ987756">
    <property type="protein sequence ID" value="RKP15117.1"/>
    <property type="molecule type" value="Genomic_DNA"/>
</dbReference>
<name>A0A4P9Y7J7_9FUNG</name>
<evidence type="ECO:0000256" key="1">
    <source>
        <dbReference type="ARBA" id="ARBA00000644"/>
    </source>
</evidence>
<dbReference type="GO" id="GO:0004342">
    <property type="term" value="F:glucosamine-6-phosphate deaminase activity"/>
    <property type="evidence" value="ECO:0007669"/>
    <property type="project" value="UniProtKB-UniRule"/>
</dbReference>
<feature type="coiled-coil region" evidence="7">
    <location>
        <begin position="104"/>
        <end position="131"/>
    </location>
</feature>
<dbReference type="GO" id="GO:0019262">
    <property type="term" value="P:N-acetylneuraminate catabolic process"/>
    <property type="evidence" value="ECO:0007669"/>
    <property type="project" value="TreeGrafter"/>
</dbReference>
<feature type="domain" description="Glucosamine/galactosamine-6-phosphate isomerase" evidence="8">
    <location>
        <begin position="9"/>
        <end position="230"/>
    </location>
</feature>
<keyword evidence="10" id="KW-1185">Reference proteome</keyword>
<dbReference type="GO" id="GO:0005975">
    <property type="term" value="P:carbohydrate metabolic process"/>
    <property type="evidence" value="ECO:0007669"/>
    <property type="project" value="InterPro"/>
</dbReference>
<dbReference type="GO" id="GO:0042802">
    <property type="term" value="F:identical protein binding"/>
    <property type="evidence" value="ECO:0007669"/>
    <property type="project" value="TreeGrafter"/>
</dbReference>
<evidence type="ECO:0000256" key="4">
    <source>
        <dbReference type="ARBA" id="ARBA00023277"/>
    </source>
</evidence>
<dbReference type="GO" id="GO:0005829">
    <property type="term" value="C:cytosol"/>
    <property type="evidence" value="ECO:0007669"/>
    <property type="project" value="UniProtKB-ARBA"/>
</dbReference>
<dbReference type="Gene3D" id="3.40.50.1360">
    <property type="match status" value="1"/>
</dbReference>
<keyword evidence="7" id="KW-0175">Coiled coil</keyword>
<keyword evidence="4 6" id="KW-0119">Carbohydrate metabolism</keyword>